<proteinExistence type="predicted"/>
<dbReference type="EMBL" id="RSCK01000110">
    <property type="protein sequence ID" value="RUT02338.1"/>
    <property type="molecule type" value="Genomic_DNA"/>
</dbReference>
<sequence>MYLTTTLVDYTQVARFAYNLGCATVDVMRLRLLLPKNTPEDVLIAKGMAFRPNGGKAVPLPKQGYILFGGRHPELRIQKTKDDRLVDDRRKFAFHYDKGYNAYVVVNQMDTDTAEFAKGQDSDITGGRALFYEIDDIAIAEQWNRLRELEKQLGRSATMVVKTKKSLHCYFTLESPCSVEEWIVFQQRLIQRMNSDPSLWNPARLMRLPGFPYRAYEDSDIRDVAQVEIVEESTNRFTLAEFNGVLPGWDAARWQQKIKSRNRSRKTSPEITIPDPSSFKPYDMRALAQYLPDYIHSGRPGWATARCPVHALNGEHSGDSLHVNHETGGYICHAGCSRQEIWKTIQVIALAAGYTPKQPSKWQGLPWEPDFVCHERYFPTDFSLPKKVALCAVAGAVGVGKSVVAENRVKEARANNRSLRVEAILPRISLERDSAAKYGLTAKNDKSEWKEDVSNVAYCINSVHRAKATPHILIVDEVVQVLIDLFTADTMAKTRSQIIAALREKLIKTMQTGGQVIVLDAHINTPVIKFFMEVMGLERKDVFLANNTHPGQQRTFHISTNERDRNLLINQFDEEVIAGKRLLFMSDSCRTVTERHARLIERGVPKDTILLITSKTADTDAVKAFNRDNKSFLRNNPKLRVIMASPSLQSGVSITTGDFEKGYGFYSGESFNPRTIQQQTARYRPAMDWHIWTEPFVVSRRYQYTESDLLLRDMFHKADAALELLELKEAVARGRKAIAIIADLRNDPFIKCYAELVCQDNFERMNLASEFKSLLERTGQAWVEQTWFEKGFKANLSKKAIAEMSVEEQIAYEQQMQLVKESDYIREAAKETRKALKEEAVKEVLALPLLDREEFEELKTKQHRGQRLSREEYLSIQRHDIEELIAHIPPAERQQHREAAVKGILFEGGKAKLRRLWQLMRSDNTRINCHNKLLIELEKELPWLPDVDFSALELDFYKRSGIYELVVATLEKKHLCFDTPIVTQVRDYILANRNDARMYLGNRIATSQIGSGSSIRLIKDILAVFGIELKRHTTKMETGEKINYHVIDRNALITPWKSAFMRQLERRTPTEVEVKESVGMFQIDRDLPLWDDETVRKAAEDAKRDYRDYVPTSELCGYFYNPQDNDPLHIYKCGSHYCVWMPDGWFYFSHQNFLKYCHSVS</sequence>
<comment type="caution">
    <text evidence="1">The sequence shown here is derived from an EMBL/GenBank/DDBJ whole genome shotgun (WGS) entry which is preliminary data.</text>
</comment>
<evidence type="ECO:0000313" key="2">
    <source>
        <dbReference type="Proteomes" id="UP000282574"/>
    </source>
</evidence>
<name>A0AB37UA62_9CYAN</name>
<dbReference type="AlphaFoldDB" id="A0AB37UA62"/>
<protein>
    <recommendedName>
        <fullName evidence="3">Replication origin-binding protein domain-containing protein</fullName>
    </recommendedName>
</protein>
<accession>A0AB37UA62</accession>
<dbReference type="Gene3D" id="3.30.70.1790">
    <property type="entry name" value="RepB DNA-primase, N-terminal domain"/>
    <property type="match status" value="1"/>
</dbReference>
<dbReference type="RefSeq" id="WP_106166460.1">
    <property type="nucleotide sequence ID" value="NZ_JAVKZF010000001.1"/>
</dbReference>
<reference evidence="1 2" key="1">
    <citation type="journal article" date="2019" name="Genome Biol. Evol.">
        <title>Day and night: Metabolic profiles and evolutionary relationships of six axenic non-marine cyanobacteria.</title>
        <authorList>
            <person name="Will S.E."/>
            <person name="Henke P."/>
            <person name="Boedeker C."/>
            <person name="Huang S."/>
            <person name="Brinkmann H."/>
            <person name="Rohde M."/>
            <person name="Jarek M."/>
            <person name="Friedl T."/>
            <person name="Seufert S."/>
            <person name="Schumacher M."/>
            <person name="Overmann J."/>
            <person name="Neumann-Schaal M."/>
            <person name="Petersen J."/>
        </authorList>
    </citation>
    <scope>NUCLEOTIDE SEQUENCE [LARGE SCALE GENOMIC DNA]</scope>
    <source>
        <strain evidence="1 2">SAG 39.79</strain>
    </source>
</reference>
<organism evidence="1 2">
    <name type="scientific">Chroococcidiopsis cubana SAG 39.79</name>
    <dbReference type="NCBI Taxonomy" id="388085"/>
    <lineage>
        <taxon>Bacteria</taxon>
        <taxon>Bacillati</taxon>
        <taxon>Cyanobacteriota</taxon>
        <taxon>Cyanophyceae</taxon>
        <taxon>Chroococcidiopsidales</taxon>
        <taxon>Chroococcidiopsidaceae</taxon>
        <taxon>Chroococcidiopsis</taxon>
    </lineage>
</organism>
<evidence type="ECO:0000313" key="1">
    <source>
        <dbReference type="EMBL" id="RUT02338.1"/>
    </source>
</evidence>
<keyword evidence="2" id="KW-1185">Reference proteome</keyword>
<evidence type="ECO:0008006" key="3">
    <source>
        <dbReference type="Google" id="ProtNLM"/>
    </source>
</evidence>
<gene>
    <name evidence="1" type="ORF">DSM107010_62780</name>
</gene>
<dbReference type="Proteomes" id="UP000282574">
    <property type="component" value="Unassembled WGS sequence"/>
</dbReference>